<dbReference type="InterPro" id="IPR038090">
    <property type="entry name" value="Cdt1_C_WH_dom_sf"/>
</dbReference>
<dbReference type="PANTHER" id="PTHR28637">
    <property type="entry name" value="DNA REPLICATION FACTOR CDT1"/>
    <property type="match status" value="1"/>
</dbReference>
<evidence type="ECO:0000256" key="3">
    <source>
        <dbReference type="SAM" id="MobiDB-lite"/>
    </source>
</evidence>
<feature type="domain" description="CDT1 Geminin-binding" evidence="4">
    <location>
        <begin position="49"/>
        <end position="178"/>
    </location>
</feature>
<protein>
    <recommendedName>
        <fullName evidence="4">CDT1 Geminin-binding domain-containing protein</fullName>
    </recommendedName>
</protein>
<dbReference type="InterPro" id="IPR014939">
    <property type="entry name" value="CDT1_Gemini-bd-like"/>
</dbReference>
<dbReference type="PANTHER" id="PTHR28637:SF13">
    <property type="entry name" value="EXPRESSED PROTEIN"/>
    <property type="match status" value="1"/>
</dbReference>
<dbReference type="SUPFAM" id="SSF46785">
    <property type="entry name" value="Winged helix' DNA-binding domain"/>
    <property type="match status" value="1"/>
</dbReference>
<dbReference type="GO" id="GO:0000278">
    <property type="term" value="P:mitotic cell cycle"/>
    <property type="evidence" value="ECO:0007669"/>
    <property type="project" value="TreeGrafter"/>
</dbReference>
<dbReference type="GO" id="GO:0070182">
    <property type="term" value="F:DNA polymerase binding"/>
    <property type="evidence" value="ECO:0007669"/>
    <property type="project" value="TreeGrafter"/>
</dbReference>
<sequence length="427" mass="48197">MGETVEGKTVKLSKKKEGIVEIEEDFSSPTPVKKKEPSRIQTKDELPQLPERYAALLEFFGRMMSSSRLLNLRKKTPTFQNVSSQIEILTGRKFLPSHLAQIKYILPEAVQIDKILIHDEKTKCMKSEIKIGLLFDAVKYHHEESVYVALSNIFSSRLRDFNAKHPEACDVPEAELPEPFSQGRTTVKEYSISEMSPALCETEMLNSSHLPPSFQTHFNQKAATVEMEKTDILSPVKSACEVNEVFERVRSPPGSYSAADTSETTPMKPLVGSDCLAVETPSQSTPLRPILPARSVLTCEDENKTTSSHKQSTATAKKSLDFNSMDGEDTTISYKRKSVRLSDLVLLIHQIFQSVKFNPITKEELVQKIIMNSFEFDDHGDVETQMENLEKLVPDWFCKKMTPSGDLLYNVRKVLNPNSVCERMNAI</sequence>
<gene>
    <name evidence="5" type="ORF">C2S53_005568</name>
</gene>
<dbReference type="Pfam" id="PF08839">
    <property type="entry name" value="CDT1"/>
    <property type="match status" value="1"/>
</dbReference>
<dbReference type="GO" id="GO:0071163">
    <property type="term" value="P:DNA replication preinitiation complex assembly"/>
    <property type="evidence" value="ECO:0007669"/>
    <property type="project" value="InterPro"/>
</dbReference>
<keyword evidence="6" id="KW-1185">Reference proteome</keyword>
<organism evidence="5 6">
    <name type="scientific">Perilla frutescens var. hirtella</name>
    <name type="common">Perilla citriodora</name>
    <name type="synonym">Perilla setoyensis</name>
    <dbReference type="NCBI Taxonomy" id="608512"/>
    <lineage>
        <taxon>Eukaryota</taxon>
        <taxon>Viridiplantae</taxon>
        <taxon>Streptophyta</taxon>
        <taxon>Embryophyta</taxon>
        <taxon>Tracheophyta</taxon>
        <taxon>Spermatophyta</taxon>
        <taxon>Magnoliopsida</taxon>
        <taxon>eudicotyledons</taxon>
        <taxon>Gunneridae</taxon>
        <taxon>Pentapetalae</taxon>
        <taxon>asterids</taxon>
        <taxon>lamiids</taxon>
        <taxon>Lamiales</taxon>
        <taxon>Lamiaceae</taxon>
        <taxon>Nepetoideae</taxon>
        <taxon>Elsholtzieae</taxon>
        <taxon>Perilla</taxon>
    </lineage>
</organism>
<dbReference type="GO" id="GO:0030174">
    <property type="term" value="P:regulation of DNA-templated DNA replication initiation"/>
    <property type="evidence" value="ECO:0007669"/>
    <property type="project" value="InterPro"/>
</dbReference>
<dbReference type="GO" id="GO:0003677">
    <property type="term" value="F:DNA binding"/>
    <property type="evidence" value="ECO:0007669"/>
    <property type="project" value="InterPro"/>
</dbReference>
<evidence type="ECO:0000259" key="4">
    <source>
        <dbReference type="SMART" id="SM01075"/>
    </source>
</evidence>
<dbReference type="Gene3D" id="1.10.10.1420">
    <property type="entry name" value="DNA replication factor Cdt1, C-terminal WH domain"/>
    <property type="match status" value="1"/>
</dbReference>
<evidence type="ECO:0000313" key="6">
    <source>
        <dbReference type="Proteomes" id="UP001190926"/>
    </source>
</evidence>
<dbReference type="GO" id="GO:0000076">
    <property type="term" value="P:DNA replication checkpoint signaling"/>
    <property type="evidence" value="ECO:0007669"/>
    <property type="project" value="TreeGrafter"/>
</dbReference>
<comment type="caution">
    <text evidence="5">The sequence shown here is derived from an EMBL/GenBank/DDBJ whole genome shotgun (WGS) entry which is preliminary data.</text>
</comment>
<dbReference type="InterPro" id="IPR045173">
    <property type="entry name" value="Cdt1"/>
</dbReference>
<dbReference type="SMART" id="SM01075">
    <property type="entry name" value="CDT1"/>
    <property type="match status" value="1"/>
</dbReference>
<evidence type="ECO:0000256" key="2">
    <source>
        <dbReference type="ARBA" id="ARBA00023306"/>
    </source>
</evidence>
<dbReference type="AlphaFoldDB" id="A0AAD4JF65"/>
<name>A0AAD4JF65_PERFH</name>
<proteinExistence type="inferred from homology"/>
<accession>A0AAD4JF65</accession>
<dbReference type="InterPro" id="IPR032054">
    <property type="entry name" value="Cdt1_C"/>
</dbReference>
<dbReference type="InterPro" id="IPR036390">
    <property type="entry name" value="WH_DNA-bd_sf"/>
</dbReference>
<evidence type="ECO:0000313" key="5">
    <source>
        <dbReference type="EMBL" id="KAH6832219.1"/>
    </source>
</evidence>
<dbReference type="EMBL" id="SDAM02000072">
    <property type="protein sequence ID" value="KAH6832219.1"/>
    <property type="molecule type" value="Genomic_DNA"/>
</dbReference>
<keyword evidence="2" id="KW-0131">Cell cycle</keyword>
<dbReference type="CDD" id="cd08674">
    <property type="entry name" value="Cdt1_m"/>
    <property type="match status" value="1"/>
</dbReference>
<feature type="compositionally biased region" description="Basic and acidic residues" evidence="3">
    <location>
        <begin position="33"/>
        <end position="43"/>
    </location>
</feature>
<feature type="region of interest" description="Disordered" evidence="3">
    <location>
        <begin position="24"/>
        <end position="43"/>
    </location>
</feature>
<reference evidence="5 6" key="1">
    <citation type="journal article" date="2021" name="Nat. Commun.">
        <title>Incipient diploidization of the medicinal plant Perilla within 10,000 years.</title>
        <authorList>
            <person name="Zhang Y."/>
            <person name="Shen Q."/>
            <person name="Leng L."/>
            <person name="Zhang D."/>
            <person name="Chen S."/>
            <person name="Shi Y."/>
            <person name="Ning Z."/>
            <person name="Chen S."/>
        </authorList>
    </citation>
    <scope>NUCLEOTIDE SEQUENCE [LARGE SCALE GENOMIC DNA]</scope>
    <source>
        <strain evidence="6">cv. PC099</strain>
    </source>
</reference>
<dbReference type="GO" id="GO:0005634">
    <property type="term" value="C:nucleus"/>
    <property type="evidence" value="ECO:0007669"/>
    <property type="project" value="TreeGrafter"/>
</dbReference>
<dbReference type="Proteomes" id="UP001190926">
    <property type="component" value="Unassembled WGS sequence"/>
</dbReference>
<comment type="similarity">
    <text evidence="1">Belongs to the Cdt1 family.</text>
</comment>
<dbReference type="Pfam" id="PF16679">
    <property type="entry name" value="CDT1_C"/>
    <property type="match status" value="1"/>
</dbReference>
<evidence type="ECO:0000256" key="1">
    <source>
        <dbReference type="ARBA" id="ARBA00008356"/>
    </source>
</evidence>